<organism evidence="1 2">
    <name type="scientific">Anaerobaca lacustris</name>
    <dbReference type="NCBI Taxonomy" id="3044600"/>
    <lineage>
        <taxon>Bacteria</taxon>
        <taxon>Pseudomonadati</taxon>
        <taxon>Planctomycetota</taxon>
        <taxon>Phycisphaerae</taxon>
        <taxon>Sedimentisphaerales</taxon>
        <taxon>Anaerobacaceae</taxon>
        <taxon>Anaerobaca</taxon>
    </lineage>
</organism>
<protein>
    <submittedName>
        <fullName evidence="1">HAD family hydrolase</fullName>
        <ecNumber evidence="1">3.-.-.-</ecNumber>
    </submittedName>
</protein>
<gene>
    <name evidence="1" type="ORF">QJ522_19580</name>
</gene>
<accession>A0AAW6U3Y7</accession>
<dbReference type="NCBIfam" id="TIGR01549">
    <property type="entry name" value="HAD-SF-IA-v1"/>
    <property type="match status" value="1"/>
</dbReference>
<comment type="caution">
    <text evidence="1">The sequence shown here is derived from an EMBL/GenBank/DDBJ whole genome shotgun (WGS) entry which is preliminary data.</text>
</comment>
<dbReference type="Gene3D" id="3.40.50.1000">
    <property type="entry name" value="HAD superfamily/HAD-like"/>
    <property type="match status" value="1"/>
</dbReference>
<evidence type="ECO:0000313" key="1">
    <source>
        <dbReference type="EMBL" id="MDI6451272.1"/>
    </source>
</evidence>
<proteinExistence type="predicted"/>
<dbReference type="SFLD" id="SFLDS00003">
    <property type="entry name" value="Haloacid_Dehalogenase"/>
    <property type="match status" value="1"/>
</dbReference>
<dbReference type="EC" id="3.-.-.-" evidence="1"/>
<dbReference type="NCBIfam" id="TIGR01509">
    <property type="entry name" value="HAD-SF-IA-v3"/>
    <property type="match status" value="1"/>
</dbReference>
<keyword evidence="2" id="KW-1185">Reference proteome</keyword>
<keyword evidence="1" id="KW-0378">Hydrolase</keyword>
<name>A0AAW6U3Y7_9BACT</name>
<dbReference type="GO" id="GO:0016787">
    <property type="term" value="F:hydrolase activity"/>
    <property type="evidence" value="ECO:0007669"/>
    <property type="project" value="UniProtKB-KW"/>
</dbReference>
<dbReference type="PANTHER" id="PTHR43885">
    <property type="entry name" value="HALOACID DEHALOGENASE-LIKE HYDROLASE"/>
    <property type="match status" value="1"/>
</dbReference>
<dbReference type="RefSeq" id="WP_349246680.1">
    <property type="nucleotide sequence ID" value="NZ_JASCXX010000031.1"/>
</dbReference>
<dbReference type="InterPro" id="IPR023214">
    <property type="entry name" value="HAD_sf"/>
</dbReference>
<dbReference type="InterPro" id="IPR036412">
    <property type="entry name" value="HAD-like_sf"/>
</dbReference>
<dbReference type="SFLD" id="SFLDG01129">
    <property type="entry name" value="C1.5:_HAD__Beta-PGM__Phosphata"/>
    <property type="match status" value="1"/>
</dbReference>
<dbReference type="Pfam" id="PF00702">
    <property type="entry name" value="Hydrolase"/>
    <property type="match status" value="1"/>
</dbReference>
<dbReference type="EMBL" id="JASCXX010000031">
    <property type="protein sequence ID" value="MDI6451272.1"/>
    <property type="molecule type" value="Genomic_DNA"/>
</dbReference>
<dbReference type="SUPFAM" id="SSF56784">
    <property type="entry name" value="HAD-like"/>
    <property type="match status" value="1"/>
</dbReference>
<dbReference type="Proteomes" id="UP001431776">
    <property type="component" value="Unassembled WGS sequence"/>
</dbReference>
<dbReference type="InterPro" id="IPR006439">
    <property type="entry name" value="HAD-SF_hydro_IA"/>
</dbReference>
<dbReference type="AlphaFoldDB" id="A0AAW6U3Y7"/>
<evidence type="ECO:0000313" key="2">
    <source>
        <dbReference type="Proteomes" id="UP001431776"/>
    </source>
</evidence>
<dbReference type="PANTHER" id="PTHR43885:SF1">
    <property type="entry name" value="SUPERFAMILY HYDROLASE, PUTATIVE (AFU_ORTHOLOGUE AFUA_4G13290)-RELATED"/>
    <property type="match status" value="1"/>
</dbReference>
<sequence>MPIKAVIFDLDGTITQPYFDFDAIRAEIGLPKDGGPVLEAMERMTAQERQRAQEILHYHEDKALAASELNPGARETLLALRARGIRIGVLTRNRKQNAQAIADKHDLPFDAVIGREDGPVKPDAFGVRHLCRHFDVHPSETLLVGDYLYDLQCAQAAGAIGVLIANHPQASRFAEEADFQITQLDELLAIVDEKAQIASDHFRDGGTHA</sequence>
<reference evidence="1" key="1">
    <citation type="submission" date="2023-05" db="EMBL/GenBank/DDBJ databases">
        <title>Anaerotaeda fermentans gen. nov., sp. nov., a novel anaerobic planctomycete of the new family within the order Sedimentisphaerales isolated from Taman Peninsula, Russia.</title>
        <authorList>
            <person name="Khomyakova M.A."/>
            <person name="Merkel A.Y."/>
            <person name="Slobodkin A.I."/>
        </authorList>
    </citation>
    <scope>NUCLEOTIDE SEQUENCE</scope>
    <source>
        <strain evidence="1">M17dextr</strain>
    </source>
</reference>
<dbReference type="Gene3D" id="1.10.260.80">
    <property type="match status" value="1"/>
</dbReference>